<gene>
    <name evidence="1" type="ORF">BpHYR1_037735</name>
</gene>
<protein>
    <submittedName>
        <fullName evidence="1">Uncharacterized protein</fullName>
    </submittedName>
</protein>
<proteinExistence type="predicted"/>
<accession>A0A3M7SB60</accession>
<keyword evidence="2" id="KW-1185">Reference proteome</keyword>
<dbReference type="AlphaFoldDB" id="A0A3M7SB60"/>
<evidence type="ECO:0000313" key="2">
    <source>
        <dbReference type="Proteomes" id="UP000276133"/>
    </source>
</evidence>
<dbReference type="EMBL" id="REGN01001715">
    <property type="protein sequence ID" value="RNA33002.1"/>
    <property type="molecule type" value="Genomic_DNA"/>
</dbReference>
<sequence length="176" mass="21054">MDKLVDFDLNYQSLILLSTNSLRKKELFNSPRRKTRYKKSFICVDRHNPSYPKTKQQNITLTNSFYIETNLFYIETSDNLRSLRISNRVYFKHIFTHKHTSPCRLAMSSFLCIPFVKYQQTAENAGCSDKRFLISFNLRFFSTKSTKILDTIKLLDNQYNVPLKELFWIFQLSYNR</sequence>
<reference evidence="1 2" key="1">
    <citation type="journal article" date="2018" name="Sci. Rep.">
        <title>Genomic signatures of local adaptation to the degree of environmental predictability in rotifers.</title>
        <authorList>
            <person name="Franch-Gras L."/>
            <person name="Hahn C."/>
            <person name="Garcia-Roger E.M."/>
            <person name="Carmona M.J."/>
            <person name="Serra M."/>
            <person name="Gomez A."/>
        </authorList>
    </citation>
    <scope>NUCLEOTIDE SEQUENCE [LARGE SCALE GENOMIC DNA]</scope>
    <source>
        <strain evidence="1">HYR1</strain>
    </source>
</reference>
<evidence type="ECO:0000313" key="1">
    <source>
        <dbReference type="EMBL" id="RNA33002.1"/>
    </source>
</evidence>
<dbReference type="Proteomes" id="UP000276133">
    <property type="component" value="Unassembled WGS sequence"/>
</dbReference>
<name>A0A3M7SB60_BRAPC</name>
<organism evidence="1 2">
    <name type="scientific">Brachionus plicatilis</name>
    <name type="common">Marine rotifer</name>
    <name type="synonym">Brachionus muelleri</name>
    <dbReference type="NCBI Taxonomy" id="10195"/>
    <lineage>
        <taxon>Eukaryota</taxon>
        <taxon>Metazoa</taxon>
        <taxon>Spiralia</taxon>
        <taxon>Gnathifera</taxon>
        <taxon>Rotifera</taxon>
        <taxon>Eurotatoria</taxon>
        <taxon>Monogononta</taxon>
        <taxon>Pseudotrocha</taxon>
        <taxon>Ploima</taxon>
        <taxon>Brachionidae</taxon>
        <taxon>Brachionus</taxon>
    </lineage>
</organism>
<comment type="caution">
    <text evidence="1">The sequence shown here is derived from an EMBL/GenBank/DDBJ whole genome shotgun (WGS) entry which is preliminary data.</text>
</comment>